<feature type="transmembrane region" description="Helical" evidence="1">
    <location>
        <begin position="174"/>
        <end position="196"/>
    </location>
</feature>
<evidence type="ECO:0000313" key="3">
    <source>
        <dbReference type="Proteomes" id="UP000747399"/>
    </source>
</evidence>
<feature type="transmembrane region" description="Helical" evidence="1">
    <location>
        <begin position="208"/>
        <end position="229"/>
    </location>
</feature>
<evidence type="ECO:0008006" key="4">
    <source>
        <dbReference type="Google" id="ProtNLM"/>
    </source>
</evidence>
<evidence type="ECO:0000256" key="1">
    <source>
        <dbReference type="SAM" id="Phobius"/>
    </source>
</evidence>
<sequence length="499" mass="49103">MQLDSARQRLSCKQLVPLTSITRTLPIPPPRSHISPSALFLPVASLCLRSFKCNLPPPTASVTAVVTTAAAEATSGPFPSLPASVSFHDGWPLWCLLAACGAVAQICEARTRWGAALSAPLISMLCAAVMAAGGLIPIDCPAYDSVWRYLMPLAAACFLLETDVRNLASNGGPVLVAFAVGALGMVAGALAGWWLLREALGPVGAKLVACLCASYVGGSVNFAAVALAIQVPAASLPGAMAADNLMMAAFLAILMAVPVQKAAVAVAGTGSAAVAVPAGASGKGDGERVVAMQMTAGGGGAAAVSAESLSLTLAVAAAACMTAHGLAEVLNVVPLTLLILAAVAAAVAAAAQWLRGAVAAAGSRRSGKAVTAAVSDGPVFAGASQVGTSLMMLFFAVIGASAGSPSCLAGCGVLVPFLGVMVGVHWAVVVAVGRGVLRLPTEALLLGSNANIGGSATAAAMAAAKGWQPLVQPAMMAGSLGYAAGTAAGLLVAKIVGSP</sequence>
<name>A0A8J4AXX1_9CHLO</name>
<feature type="transmembrane region" description="Helical" evidence="1">
    <location>
        <begin position="379"/>
        <end position="400"/>
    </location>
</feature>
<dbReference type="InterPro" id="IPR008537">
    <property type="entry name" value="DUF819"/>
</dbReference>
<dbReference type="AlphaFoldDB" id="A0A8J4AXX1"/>
<dbReference type="PANTHER" id="PTHR34289">
    <property type="entry name" value="PROTEIN, PUTATIVE (DUF819)-RELATED"/>
    <property type="match status" value="1"/>
</dbReference>
<feature type="transmembrane region" description="Helical" evidence="1">
    <location>
        <begin position="332"/>
        <end position="354"/>
    </location>
</feature>
<reference evidence="2" key="1">
    <citation type="journal article" date="2021" name="Proc. Natl. Acad. Sci. U.S.A.">
        <title>Three genomes in the algal genus Volvox reveal the fate of a haploid sex-determining region after a transition to homothallism.</title>
        <authorList>
            <person name="Yamamoto K."/>
            <person name="Hamaji T."/>
            <person name="Kawai-Toyooka H."/>
            <person name="Matsuzaki R."/>
            <person name="Takahashi F."/>
            <person name="Nishimura Y."/>
            <person name="Kawachi M."/>
            <person name="Noguchi H."/>
            <person name="Minakuchi Y."/>
            <person name="Umen J.G."/>
            <person name="Toyoda A."/>
            <person name="Nozaki H."/>
        </authorList>
    </citation>
    <scope>NUCLEOTIDE SEQUENCE</scope>
    <source>
        <strain evidence="2">NIES-3780</strain>
    </source>
</reference>
<comment type="caution">
    <text evidence="2">The sequence shown here is derived from an EMBL/GenBank/DDBJ whole genome shotgun (WGS) entry which is preliminary data.</text>
</comment>
<feature type="transmembrane region" description="Helical" evidence="1">
    <location>
        <begin position="476"/>
        <end position="496"/>
    </location>
</feature>
<feature type="transmembrane region" description="Helical" evidence="1">
    <location>
        <begin position="119"/>
        <end position="138"/>
    </location>
</feature>
<keyword evidence="3" id="KW-1185">Reference proteome</keyword>
<dbReference type="PANTHER" id="PTHR34289:SF8">
    <property type="entry name" value="DUF819 DOMAIN-CONTAINING PROTEIN"/>
    <property type="match status" value="1"/>
</dbReference>
<dbReference type="Pfam" id="PF05684">
    <property type="entry name" value="DUF819"/>
    <property type="match status" value="1"/>
</dbReference>
<proteinExistence type="predicted"/>
<keyword evidence="1" id="KW-0472">Membrane</keyword>
<feature type="transmembrane region" description="Helical" evidence="1">
    <location>
        <begin position="407"/>
        <end position="432"/>
    </location>
</feature>
<dbReference type="Proteomes" id="UP000747399">
    <property type="component" value="Unassembled WGS sequence"/>
</dbReference>
<evidence type="ECO:0000313" key="2">
    <source>
        <dbReference type="EMBL" id="GIL49967.1"/>
    </source>
</evidence>
<organism evidence="2 3">
    <name type="scientific">Volvox africanus</name>
    <dbReference type="NCBI Taxonomy" id="51714"/>
    <lineage>
        <taxon>Eukaryota</taxon>
        <taxon>Viridiplantae</taxon>
        <taxon>Chlorophyta</taxon>
        <taxon>core chlorophytes</taxon>
        <taxon>Chlorophyceae</taxon>
        <taxon>CS clade</taxon>
        <taxon>Chlamydomonadales</taxon>
        <taxon>Volvocaceae</taxon>
        <taxon>Volvox</taxon>
    </lineage>
</organism>
<gene>
    <name evidence="2" type="ORF">Vafri_6094</name>
</gene>
<protein>
    <recommendedName>
        <fullName evidence="4">DUF819 protein</fullName>
    </recommendedName>
</protein>
<keyword evidence="1" id="KW-1133">Transmembrane helix</keyword>
<keyword evidence="1" id="KW-0812">Transmembrane</keyword>
<dbReference type="EMBL" id="BNCO01000008">
    <property type="protein sequence ID" value="GIL49967.1"/>
    <property type="molecule type" value="Genomic_DNA"/>
</dbReference>
<accession>A0A8J4AXX1</accession>